<evidence type="ECO:0000313" key="4">
    <source>
        <dbReference type="EMBL" id="KJH51948.1"/>
    </source>
</evidence>
<dbReference type="InterPro" id="IPR036116">
    <property type="entry name" value="FN3_sf"/>
</dbReference>
<feature type="domain" description="Fibronectin type-III" evidence="3">
    <location>
        <begin position="1"/>
        <end position="77"/>
    </location>
</feature>
<feature type="domain" description="Fibronectin type-III" evidence="3">
    <location>
        <begin position="82"/>
        <end position="197"/>
    </location>
</feature>
<dbReference type="EMBL" id="KN716173">
    <property type="protein sequence ID" value="KJH51948.1"/>
    <property type="molecule type" value="Genomic_DNA"/>
</dbReference>
<accession>A0A0D8Y505</accession>
<dbReference type="InterPro" id="IPR013783">
    <property type="entry name" value="Ig-like_fold"/>
</dbReference>
<sequence length="204" mass="23181">MWQAPVLSEPAKEYVIKYRQKYSDSNAFKKRKVDPNLLSTTIDKLEPFQLYEFIIVTVGEFGEGLPSIPKEAQTAPAAPGRPPSKVQARSLSRDSVLIKWSPSEKPNGIITSYRIYYTNKDRSTPITQWEMVILNSFQFVVERNIKFAIQRDTNSDELMATLYGLEAETRYFIMVQAHNIKGASDLSSVVTVATKHGSQYSYQT</sequence>
<keyword evidence="5" id="KW-1185">Reference proteome</keyword>
<dbReference type="SUPFAM" id="SSF49265">
    <property type="entry name" value="Fibronectin type III"/>
    <property type="match status" value="1"/>
</dbReference>
<dbReference type="InterPro" id="IPR003961">
    <property type="entry name" value="FN3_dom"/>
</dbReference>
<dbReference type="PROSITE" id="PS50853">
    <property type="entry name" value="FN3"/>
    <property type="match status" value="2"/>
</dbReference>
<name>A0A0D8Y505_DICVI</name>
<keyword evidence="2" id="KW-1015">Disulfide bond</keyword>
<dbReference type="PANTHER" id="PTHR13817">
    <property type="entry name" value="TITIN"/>
    <property type="match status" value="1"/>
</dbReference>
<keyword evidence="1" id="KW-0677">Repeat</keyword>
<dbReference type="STRING" id="29172.A0A0D8Y505"/>
<dbReference type="OrthoDB" id="10253954at2759"/>
<dbReference type="Proteomes" id="UP000053766">
    <property type="component" value="Unassembled WGS sequence"/>
</dbReference>
<dbReference type="Gene3D" id="2.60.40.10">
    <property type="entry name" value="Immunoglobulins"/>
    <property type="match status" value="2"/>
</dbReference>
<evidence type="ECO:0000256" key="2">
    <source>
        <dbReference type="ARBA" id="ARBA00023157"/>
    </source>
</evidence>
<protein>
    <submittedName>
        <fullName evidence="4">Fibronectin type III domain protein</fullName>
    </submittedName>
</protein>
<proteinExistence type="predicted"/>
<dbReference type="InterPro" id="IPR050964">
    <property type="entry name" value="Striated_Muscle_Regulatory"/>
</dbReference>
<evidence type="ECO:0000313" key="5">
    <source>
        <dbReference type="Proteomes" id="UP000053766"/>
    </source>
</evidence>
<dbReference type="Pfam" id="PF00041">
    <property type="entry name" value="fn3"/>
    <property type="match status" value="2"/>
</dbReference>
<dbReference type="AlphaFoldDB" id="A0A0D8Y505"/>
<reference evidence="5" key="2">
    <citation type="journal article" date="2016" name="Sci. Rep.">
        <title>Dictyocaulus viviparus genome, variome and transcriptome elucidate lungworm biology and support future intervention.</title>
        <authorList>
            <person name="McNulty S.N."/>
            <person name="Strube C."/>
            <person name="Rosa B.A."/>
            <person name="Martin J.C."/>
            <person name="Tyagi R."/>
            <person name="Choi Y.J."/>
            <person name="Wang Q."/>
            <person name="Hallsworth Pepin K."/>
            <person name="Zhang X."/>
            <person name="Ozersky P."/>
            <person name="Wilson R.K."/>
            <person name="Sternberg P.W."/>
            <person name="Gasser R.B."/>
            <person name="Mitreva M."/>
        </authorList>
    </citation>
    <scope>NUCLEOTIDE SEQUENCE [LARGE SCALE GENOMIC DNA]</scope>
    <source>
        <strain evidence="5">HannoverDv2000</strain>
    </source>
</reference>
<evidence type="ECO:0000259" key="3">
    <source>
        <dbReference type="PROSITE" id="PS50853"/>
    </source>
</evidence>
<reference evidence="4 5" key="1">
    <citation type="submission" date="2013-11" db="EMBL/GenBank/DDBJ databases">
        <title>Draft genome of the bovine lungworm Dictyocaulus viviparus.</title>
        <authorList>
            <person name="Mitreva M."/>
        </authorList>
    </citation>
    <scope>NUCLEOTIDE SEQUENCE [LARGE SCALE GENOMIC DNA]</scope>
    <source>
        <strain evidence="4 5">HannoverDv2000</strain>
    </source>
</reference>
<organism evidence="4 5">
    <name type="scientific">Dictyocaulus viviparus</name>
    <name type="common">Bovine lungworm</name>
    <dbReference type="NCBI Taxonomy" id="29172"/>
    <lineage>
        <taxon>Eukaryota</taxon>
        <taxon>Metazoa</taxon>
        <taxon>Ecdysozoa</taxon>
        <taxon>Nematoda</taxon>
        <taxon>Chromadorea</taxon>
        <taxon>Rhabditida</taxon>
        <taxon>Rhabditina</taxon>
        <taxon>Rhabditomorpha</taxon>
        <taxon>Strongyloidea</taxon>
        <taxon>Metastrongylidae</taxon>
        <taxon>Dictyocaulus</taxon>
    </lineage>
</organism>
<gene>
    <name evidence="4" type="ORF">DICVIV_01839</name>
</gene>
<evidence type="ECO:0000256" key="1">
    <source>
        <dbReference type="ARBA" id="ARBA00022737"/>
    </source>
</evidence>
<dbReference type="PANTHER" id="PTHR13817:SF173">
    <property type="entry name" value="FRAZZLED"/>
    <property type="match status" value="1"/>
</dbReference>
<dbReference type="SMART" id="SM00060">
    <property type="entry name" value="FN3"/>
    <property type="match status" value="1"/>
</dbReference>
<dbReference type="CDD" id="cd00063">
    <property type="entry name" value="FN3"/>
    <property type="match status" value="2"/>
</dbReference>